<dbReference type="Gene3D" id="3.40.1350.10">
    <property type="match status" value="1"/>
</dbReference>
<proteinExistence type="inferred from homology"/>
<evidence type="ECO:0000313" key="3">
    <source>
        <dbReference type="EMBL" id="AXK60679.1"/>
    </source>
</evidence>
<dbReference type="HAMAP" id="MF_00048">
    <property type="entry name" value="UPF0102"/>
    <property type="match status" value="1"/>
</dbReference>
<reference evidence="3 4" key="1">
    <citation type="submission" date="2017-12" db="EMBL/GenBank/DDBJ databases">
        <title>Chromulinavorax destructans is a abundant pathogen of dominant heterotrophic picoflagllates.</title>
        <authorList>
            <person name="Deeg C.M."/>
            <person name="Zimmer M."/>
            <person name="Suttle C.A."/>
        </authorList>
    </citation>
    <scope>NUCLEOTIDE SEQUENCE [LARGE SCALE GENOMIC DNA]</scope>
    <source>
        <strain evidence="3 4">SeV1</strain>
    </source>
</reference>
<dbReference type="EMBL" id="CP025544">
    <property type="protein sequence ID" value="AXK60679.1"/>
    <property type="molecule type" value="Genomic_DNA"/>
</dbReference>
<keyword evidence="4" id="KW-1185">Reference proteome</keyword>
<accession>A0A345ZBL2</accession>
<evidence type="ECO:0000313" key="4">
    <source>
        <dbReference type="Proteomes" id="UP000254834"/>
    </source>
</evidence>
<dbReference type="PANTHER" id="PTHR34039">
    <property type="entry name" value="UPF0102 PROTEIN YRAN"/>
    <property type="match status" value="1"/>
</dbReference>
<dbReference type="SUPFAM" id="SSF52980">
    <property type="entry name" value="Restriction endonuclease-like"/>
    <property type="match status" value="1"/>
</dbReference>
<evidence type="ECO:0000256" key="1">
    <source>
        <dbReference type="ARBA" id="ARBA00006738"/>
    </source>
</evidence>
<dbReference type="OrthoDB" id="9802516at2"/>
<dbReference type="InterPro" id="IPR003509">
    <property type="entry name" value="UPF0102_YraN-like"/>
</dbReference>
<dbReference type="KEGG" id="cdes:C0J27_02905"/>
<dbReference type="AlphaFoldDB" id="A0A345ZBL2"/>
<dbReference type="InterPro" id="IPR011335">
    <property type="entry name" value="Restrct_endonuc-II-like"/>
</dbReference>
<dbReference type="Proteomes" id="UP000254834">
    <property type="component" value="Chromosome"/>
</dbReference>
<organism evidence="3 4">
    <name type="scientific">Candidatus Chromulinivorax destructor</name>
    <dbReference type="NCBI Taxonomy" id="2066483"/>
    <lineage>
        <taxon>Bacteria</taxon>
        <taxon>Candidatus Babelota</taxon>
        <taxon>Candidatus Babeliae</taxon>
        <taxon>Candidatus Babeliales</taxon>
        <taxon>Candidatus Chromulinivoraceae</taxon>
        <taxon>Candidatus Chromulinivorax</taxon>
    </lineage>
</organism>
<dbReference type="PANTHER" id="PTHR34039:SF1">
    <property type="entry name" value="UPF0102 PROTEIN YRAN"/>
    <property type="match status" value="1"/>
</dbReference>
<comment type="similarity">
    <text evidence="1 2">Belongs to the UPF0102 family.</text>
</comment>
<name>A0A345ZBL2_9BACT</name>
<sequence>MNNRSFGDAGEQFVVQYLQKNGFAVKAVNYRKFFGEIDIIACKKELYVFVEVKTRKSVTMPMGQLISRPKQQKIIKTAQTFIVEQKLQDYVYRFDVALVSVDGTGFCLEYIENAFTKPEHAYANNSY</sequence>
<dbReference type="RefSeq" id="WP_115585694.1">
    <property type="nucleotide sequence ID" value="NZ_CP025544.1"/>
</dbReference>
<evidence type="ECO:0000256" key="2">
    <source>
        <dbReference type="HAMAP-Rule" id="MF_00048"/>
    </source>
</evidence>
<dbReference type="InterPro" id="IPR011856">
    <property type="entry name" value="tRNA_endonuc-like_dom_sf"/>
</dbReference>
<protein>
    <recommendedName>
        <fullName evidence="2">UPF0102 protein C0J27_02905</fullName>
    </recommendedName>
</protein>
<dbReference type="GO" id="GO:0003676">
    <property type="term" value="F:nucleic acid binding"/>
    <property type="evidence" value="ECO:0007669"/>
    <property type="project" value="InterPro"/>
</dbReference>
<gene>
    <name evidence="3" type="ORF">C0J27_02905</name>
</gene>
<dbReference type="Pfam" id="PF02021">
    <property type="entry name" value="UPF0102"/>
    <property type="match status" value="1"/>
</dbReference>